<sequence>MIRLYPMEEFREIEIDYPLRKRYAVSNRGRLMSFTESFSDGQILNGGMSSGYNTLRYKTNKKGKIVEKGILLYRVIAELFIPKPSEEHIHVIHLDFSRDNDRVNNLRWATPEEMMAHRNKNPKVQGIVDKVRETKQKSDGRKLTITQVIRLKKILNDPSRKTRAKILAKQFGISEMQVSRIKSGENWGHIKV</sequence>
<protein>
    <submittedName>
        <fullName evidence="1">HNH endonuclease</fullName>
    </submittedName>
</protein>
<reference evidence="1 2" key="1">
    <citation type="submission" date="2020-08" db="EMBL/GenBank/DDBJ databases">
        <title>Description of novel Flavobacterium F-400 isolate.</title>
        <authorList>
            <person name="Saticioglu I."/>
            <person name="Duman M."/>
            <person name="Altun S."/>
        </authorList>
    </citation>
    <scope>NUCLEOTIDE SEQUENCE [LARGE SCALE GENOMIC DNA]</scope>
    <source>
        <strain evidence="1 2">F-400</strain>
    </source>
</reference>
<name>A0ABR7JGL6_9FLAO</name>
<evidence type="ECO:0000313" key="1">
    <source>
        <dbReference type="EMBL" id="MBC5863396.1"/>
    </source>
</evidence>
<keyword evidence="1" id="KW-0540">Nuclease</keyword>
<dbReference type="EMBL" id="JACRUM010000003">
    <property type="protein sequence ID" value="MBC5863396.1"/>
    <property type="molecule type" value="Genomic_DNA"/>
</dbReference>
<dbReference type="RefSeq" id="WP_166135479.1">
    <property type="nucleotide sequence ID" value="NZ_JAAOBY010000003.1"/>
</dbReference>
<dbReference type="Gene3D" id="3.90.75.20">
    <property type="match status" value="1"/>
</dbReference>
<keyword evidence="2" id="KW-1185">Reference proteome</keyword>
<dbReference type="GO" id="GO:0004519">
    <property type="term" value="F:endonuclease activity"/>
    <property type="evidence" value="ECO:0007669"/>
    <property type="project" value="UniProtKB-KW"/>
</dbReference>
<dbReference type="InterPro" id="IPR044925">
    <property type="entry name" value="His-Me_finger_sf"/>
</dbReference>
<proteinExistence type="predicted"/>
<accession>A0ABR7JGL6</accession>
<organism evidence="1 2">
    <name type="scientific">Flavobacterium turcicum</name>
    <dbReference type="NCBI Taxonomy" id="2764718"/>
    <lineage>
        <taxon>Bacteria</taxon>
        <taxon>Pseudomonadati</taxon>
        <taxon>Bacteroidota</taxon>
        <taxon>Flavobacteriia</taxon>
        <taxon>Flavobacteriales</taxon>
        <taxon>Flavobacteriaceae</taxon>
        <taxon>Flavobacterium</taxon>
    </lineage>
</organism>
<evidence type="ECO:0000313" key="2">
    <source>
        <dbReference type="Proteomes" id="UP000621670"/>
    </source>
</evidence>
<keyword evidence="1" id="KW-0378">Hydrolase</keyword>
<gene>
    <name evidence="1" type="ORF">H8R26_08175</name>
</gene>
<dbReference type="SUPFAM" id="SSF54060">
    <property type="entry name" value="His-Me finger endonucleases"/>
    <property type="match status" value="1"/>
</dbReference>
<keyword evidence="1" id="KW-0255">Endonuclease</keyword>
<dbReference type="Proteomes" id="UP000621670">
    <property type="component" value="Unassembled WGS sequence"/>
</dbReference>
<comment type="caution">
    <text evidence="1">The sequence shown here is derived from an EMBL/GenBank/DDBJ whole genome shotgun (WGS) entry which is preliminary data.</text>
</comment>